<protein>
    <recommendedName>
        <fullName evidence="3">DUF2357 domain-containing protein</fullName>
    </recommendedName>
</protein>
<dbReference type="InterPro" id="IPR007505">
    <property type="entry name" value="PDDEXK_7"/>
</dbReference>
<comment type="caution">
    <text evidence="1">The sequence shown here is derived from an EMBL/GenBank/DDBJ whole genome shotgun (WGS) entry which is preliminary data.</text>
</comment>
<gene>
    <name evidence="1" type="ORF">JKG68_10730</name>
</gene>
<keyword evidence="2" id="KW-1185">Reference proteome</keyword>
<evidence type="ECO:0008006" key="3">
    <source>
        <dbReference type="Google" id="ProtNLM"/>
    </source>
</evidence>
<sequence length="551" mass="61855">MQLLVRRLTPGPEVSIIPIVDRKVRVEEGWRLLIVAETRSRATARLSGVVIDHRQRDTVEGGYIQQWEIEIFVWAGCSVFSVSEESGEEHRLTLDVAPHEEKFGAARFREMLHELAETNKDLLWGLSPGAVAATRGSDSPPIVHPTIIEADLPAVLDAIRQLRADPLLLQERRREVLPLSRNRRPDHRTLKWMLSRGQSQIALKSISDNSDLPDPRLVVDQSTVFVTSNHPATRYIKSLLGRLQRSLRLTARAFESVARGSGEGHLADNETRARAAYLGSVVTRAVAEIQTTLRGSLFKDLEPLPLTETTLQAIGGHPLYGRIQTMVRRLLEPGLDLADRDVPSEGLMGALRPTFDLFELLVLSRLQRALTQTLGAQWQIDERPFTPGALLSHDGSSTRQWIAHSKSDRTRVELTYQPEFGAYAESKTELGRRSLSGKRRPDFTLSVWDKQTLVAWTIIDAKYRASRQSIHDALADIHIYRDSLRWHGRRCDSAFIVVPALAPDAIRYSHTDYLLEHNFGALVLDRKPAEPINGQCSLQPALRSCVAALRS</sequence>
<dbReference type="Pfam" id="PF04411">
    <property type="entry name" value="PDDEXK_7"/>
    <property type="match status" value="1"/>
</dbReference>
<accession>A0A937CWX7</accession>
<organism evidence="1 2">
    <name type="scientific">Microvirga aerilata</name>
    <dbReference type="NCBI Taxonomy" id="670292"/>
    <lineage>
        <taxon>Bacteria</taxon>
        <taxon>Pseudomonadati</taxon>
        <taxon>Pseudomonadota</taxon>
        <taxon>Alphaproteobacteria</taxon>
        <taxon>Hyphomicrobiales</taxon>
        <taxon>Methylobacteriaceae</taxon>
        <taxon>Microvirga</taxon>
    </lineage>
</organism>
<proteinExistence type="predicted"/>
<dbReference type="EMBL" id="JAEQMY010000012">
    <property type="protein sequence ID" value="MBL0404443.1"/>
    <property type="molecule type" value="Genomic_DNA"/>
</dbReference>
<evidence type="ECO:0000313" key="2">
    <source>
        <dbReference type="Proteomes" id="UP000605848"/>
    </source>
</evidence>
<reference evidence="1" key="1">
    <citation type="submission" date="2021-01" db="EMBL/GenBank/DDBJ databases">
        <title>Microvirga sp.</title>
        <authorList>
            <person name="Kim M.K."/>
        </authorList>
    </citation>
    <scope>NUCLEOTIDE SEQUENCE</scope>
    <source>
        <strain evidence="1">5420S-16</strain>
    </source>
</reference>
<dbReference type="Proteomes" id="UP000605848">
    <property type="component" value="Unassembled WGS sequence"/>
</dbReference>
<evidence type="ECO:0000313" key="1">
    <source>
        <dbReference type="EMBL" id="MBL0404443.1"/>
    </source>
</evidence>
<dbReference type="AlphaFoldDB" id="A0A937CWX7"/>
<dbReference type="RefSeq" id="WP_202059125.1">
    <property type="nucleotide sequence ID" value="NZ_JAEQMY010000012.1"/>
</dbReference>
<name>A0A937CWX7_9HYPH</name>